<comment type="subcellular location">
    <subcellularLocation>
        <location evidence="1">Cell membrane</location>
        <topology evidence="1">Multi-pass membrane protein</topology>
    </subcellularLocation>
</comment>
<protein>
    <recommendedName>
        <fullName evidence="7">Cardiolipin synthase N-terminal domain-containing protein</fullName>
    </recommendedName>
</protein>
<sequence>MIPGTVELVLVGIIVAGFALFVWSLVSILQSRLESAAKLAWAFVVFLVPVAGPIVWLVYRAATSPSR</sequence>
<feature type="domain" description="Cardiolipin synthase N-terminal" evidence="7">
    <location>
        <begin position="19"/>
        <end position="58"/>
    </location>
</feature>
<dbReference type="InterPro" id="IPR027379">
    <property type="entry name" value="CLS_N"/>
</dbReference>
<dbReference type="RefSeq" id="WP_342038575.1">
    <property type="nucleotide sequence ID" value="NZ_BAABBK010000010.1"/>
</dbReference>
<accession>A0ABP9U559</accession>
<evidence type="ECO:0000313" key="8">
    <source>
        <dbReference type="EMBL" id="GAA5341479.1"/>
    </source>
</evidence>
<dbReference type="EMBL" id="BAABNP010000010">
    <property type="protein sequence ID" value="GAA5341479.1"/>
    <property type="molecule type" value="Genomic_DNA"/>
</dbReference>
<feature type="transmembrane region" description="Helical" evidence="6">
    <location>
        <begin position="39"/>
        <end position="59"/>
    </location>
</feature>
<gene>
    <name evidence="8" type="ORF">KACC15558_25200</name>
</gene>
<keyword evidence="9" id="KW-1185">Reference proteome</keyword>
<keyword evidence="5 6" id="KW-0472">Membrane</keyword>
<keyword evidence="2" id="KW-1003">Cell membrane</keyword>
<evidence type="ECO:0000313" key="9">
    <source>
        <dbReference type="Proteomes" id="UP001498935"/>
    </source>
</evidence>
<evidence type="ECO:0000256" key="1">
    <source>
        <dbReference type="ARBA" id="ARBA00004651"/>
    </source>
</evidence>
<feature type="transmembrane region" description="Helical" evidence="6">
    <location>
        <begin position="6"/>
        <end position="27"/>
    </location>
</feature>
<dbReference type="Pfam" id="PF13396">
    <property type="entry name" value="PLDc_N"/>
    <property type="match status" value="1"/>
</dbReference>
<keyword evidence="4 6" id="KW-1133">Transmembrane helix</keyword>
<evidence type="ECO:0000256" key="5">
    <source>
        <dbReference type="ARBA" id="ARBA00023136"/>
    </source>
</evidence>
<evidence type="ECO:0000256" key="6">
    <source>
        <dbReference type="SAM" id="Phobius"/>
    </source>
</evidence>
<keyword evidence="3 6" id="KW-0812">Transmembrane</keyword>
<comment type="caution">
    <text evidence="8">The sequence shown here is derived from an EMBL/GenBank/DDBJ whole genome shotgun (WGS) entry which is preliminary data.</text>
</comment>
<organism evidence="8 9">
    <name type="scientific">Brevibacterium ammoniilyticum</name>
    <dbReference type="NCBI Taxonomy" id="1046555"/>
    <lineage>
        <taxon>Bacteria</taxon>
        <taxon>Bacillati</taxon>
        <taxon>Actinomycetota</taxon>
        <taxon>Actinomycetes</taxon>
        <taxon>Micrococcales</taxon>
        <taxon>Brevibacteriaceae</taxon>
        <taxon>Brevibacterium</taxon>
    </lineage>
</organism>
<evidence type="ECO:0000256" key="2">
    <source>
        <dbReference type="ARBA" id="ARBA00022475"/>
    </source>
</evidence>
<evidence type="ECO:0000256" key="4">
    <source>
        <dbReference type="ARBA" id="ARBA00022989"/>
    </source>
</evidence>
<proteinExistence type="predicted"/>
<dbReference type="Proteomes" id="UP001498935">
    <property type="component" value="Unassembled WGS sequence"/>
</dbReference>
<evidence type="ECO:0000256" key="3">
    <source>
        <dbReference type="ARBA" id="ARBA00022692"/>
    </source>
</evidence>
<reference evidence="8 9" key="1">
    <citation type="submission" date="2024-02" db="EMBL/GenBank/DDBJ databases">
        <title>Characterization of antibiotic resistant novel bacterial strains and their environmental applications.</title>
        <authorList>
            <person name="Manzoor S."/>
            <person name="Abbas S."/>
            <person name="Arshad M."/>
            <person name="Li W.J."/>
            <person name="Ahmed I."/>
        </authorList>
    </citation>
    <scope>NUCLEOTIDE SEQUENCE [LARGE SCALE GENOMIC DNA]</scope>
    <source>
        <strain evidence="8 9">KACC 15558</strain>
    </source>
</reference>
<name>A0ABP9U559_9MICO</name>
<evidence type="ECO:0000259" key="7">
    <source>
        <dbReference type="Pfam" id="PF13396"/>
    </source>
</evidence>